<dbReference type="eggNOG" id="KOG4157">
    <property type="taxonomic scope" value="Eukaryota"/>
</dbReference>
<dbReference type="STRING" id="32264.T1KL42"/>
<reference evidence="5" key="1">
    <citation type="submission" date="2011-08" db="EMBL/GenBank/DDBJ databases">
        <authorList>
            <person name="Rombauts S."/>
        </authorList>
    </citation>
    <scope>NUCLEOTIDE SEQUENCE</scope>
    <source>
        <strain evidence="5">London</strain>
    </source>
</reference>
<dbReference type="PANTHER" id="PTHR45964:SF5">
    <property type="entry name" value="WSCD FAMILY MEMBER CG9164"/>
    <property type="match status" value="1"/>
</dbReference>
<keyword evidence="2" id="KW-1133">Transmembrane helix</keyword>
<dbReference type="InterPro" id="IPR027417">
    <property type="entry name" value="P-loop_NTPase"/>
</dbReference>
<evidence type="ECO:0000313" key="5">
    <source>
        <dbReference type="Proteomes" id="UP000015104"/>
    </source>
</evidence>
<dbReference type="Proteomes" id="UP000015104">
    <property type="component" value="Unassembled WGS sequence"/>
</dbReference>
<evidence type="ECO:0000259" key="3">
    <source>
        <dbReference type="Pfam" id="PF00685"/>
    </source>
</evidence>
<sequence length="287" mass="33124">MMLSNYVTGYLTGSVYHDAALSIRGFPGEGISNGSMIVVKTHEHGTSGRQPFSKAIFLLRNPFKVLLSEFNRRSGGHLGHAPVSKLNDTGWRNYVLKNVDHWSSFTLDWLNFKGPLLITRYEDFLNNLQSELNRVLNFLGVNSTQERLDCVDKHRNGWKRRPQHFLPFDPFAMASTPVSANMTESTQAVRSSSVVPSLRQVVERKRKLVYQARWVWSINKKEKYYQENIFAFFMVYSGIIQQLSFFWSIMLEFIKFSIDSCSDKMHLKAISMDITAFDCLILIKRLC</sequence>
<dbReference type="Gene3D" id="3.40.50.300">
    <property type="entry name" value="P-loop containing nucleotide triphosphate hydrolases"/>
    <property type="match status" value="1"/>
</dbReference>
<feature type="domain" description="Sulfotransferase" evidence="3">
    <location>
        <begin position="39"/>
        <end position="155"/>
    </location>
</feature>
<dbReference type="EMBL" id="CAEY01000206">
    <property type="status" value="NOT_ANNOTATED_CDS"/>
    <property type="molecule type" value="Genomic_DNA"/>
</dbReference>
<protein>
    <recommendedName>
        <fullName evidence="3">Sulfotransferase domain-containing protein</fullName>
    </recommendedName>
</protein>
<evidence type="ECO:0000313" key="4">
    <source>
        <dbReference type="EnsemblMetazoa" id="tetur14g01090.1"/>
    </source>
</evidence>
<accession>T1KL42</accession>
<keyword evidence="2" id="KW-0812">Transmembrane</keyword>
<dbReference type="AlphaFoldDB" id="T1KL42"/>
<comment type="similarity">
    <text evidence="1">Belongs to the WSCD family.</text>
</comment>
<keyword evidence="2" id="KW-0472">Membrane</keyword>
<dbReference type="InterPro" id="IPR000863">
    <property type="entry name" value="Sulfotransferase_dom"/>
</dbReference>
<evidence type="ECO:0000256" key="1">
    <source>
        <dbReference type="ARBA" id="ARBA00010236"/>
    </source>
</evidence>
<name>T1KL42_TETUR</name>
<feature type="transmembrane region" description="Helical" evidence="2">
    <location>
        <begin position="229"/>
        <end position="250"/>
    </location>
</feature>
<dbReference type="Pfam" id="PF00685">
    <property type="entry name" value="Sulfotransfer_1"/>
    <property type="match status" value="1"/>
</dbReference>
<evidence type="ECO:0000256" key="2">
    <source>
        <dbReference type="SAM" id="Phobius"/>
    </source>
</evidence>
<dbReference type="InterPro" id="IPR051589">
    <property type="entry name" value="Sialate-O-sulfotransferase"/>
</dbReference>
<dbReference type="SUPFAM" id="SSF52540">
    <property type="entry name" value="P-loop containing nucleoside triphosphate hydrolases"/>
    <property type="match status" value="1"/>
</dbReference>
<reference evidence="4" key="2">
    <citation type="submission" date="2015-06" db="UniProtKB">
        <authorList>
            <consortium name="EnsemblMetazoa"/>
        </authorList>
    </citation>
    <scope>IDENTIFICATION</scope>
</reference>
<organism evidence="4 5">
    <name type="scientific">Tetranychus urticae</name>
    <name type="common">Two-spotted spider mite</name>
    <dbReference type="NCBI Taxonomy" id="32264"/>
    <lineage>
        <taxon>Eukaryota</taxon>
        <taxon>Metazoa</taxon>
        <taxon>Ecdysozoa</taxon>
        <taxon>Arthropoda</taxon>
        <taxon>Chelicerata</taxon>
        <taxon>Arachnida</taxon>
        <taxon>Acari</taxon>
        <taxon>Acariformes</taxon>
        <taxon>Trombidiformes</taxon>
        <taxon>Prostigmata</taxon>
        <taxon>Eleutherengona</taxon>
        <taxon>Raphignathae</taxon>
        <taxon>Tetranychoidea</taxon>
        <taxon>Tetranychidae</taxon>
        <taxon>Tetranychus</taxon>
    </lineage>
</organism>
<proteinExistence type="inferred from homology"/>
<dbReference type="GO" id="GO:0008146">
    <property type="term" value="F:sulfotransferase activity"/>
    <property type="evidence" value="ECO:0007669"/>
    <property type="project" value="InterPro"/>
</dbReference>
<dbReference type="HOGENOM" id="CLU_970846_0_0_1"/>
<dbReference type="EnsemblMetazoa" id="tetur14g01090.1">
    <property type="protein sequence ID" value="tetur14g01090.1"/>
    <property type="gene ID" value="tetur14g01090"/>
</dbReference>
<dbReference type="PANTHER" id="PTHR45964">
    <property type="entry name" value="WSCD FAMILY MEMBER CG9164"/>
    <property type="match status" value="1"/>
</dbReference>
<keyword evidence="5" id="KW-1185">Reference proteome</keyword>